<dbReference type="OrthoDB" id="3388at2759"/>
<name>A0A1J1HLA2_9DIPT</name>
<dbReference type="SUPFAM" id="SSF52788">
    <property type="entry name" value="Phosphotyrosine protein phosphatases I"/>
    <property type="match status" value="1"/>
</dbReference>
<comment type="similarity">
    <text evidence="2 7">Belongs to the low molecular weight phosphotyrosine protein phosphatase family.</text>
</comment>
<dbReference type="GO" id="GO:0005737">
    <property type="term" value="C:cytoplasm"/>
    <property type="evidence" value="ECO:0007669"/>
    <property type="project" value="UniProtKB-SubCell"/>
</dbReference>
<evidence type="ECO:0000313" key="10">
    <source>
        <dbReference type="Proteomes" id="UP000183832"/>
    </source>
</evidence>
<dbReference type="PANTHER" id="PTHR11717">
    <property type="entry name" value="LOW MOLECULAR WEIGHT PROTEIN TYROSINE PHOSPHATASE"/>
    <property type="match status" value="1"/>
</dbReference>
<dbReference type="GO" id="GO:0004726">
    <property type="term" value="F:non-membrane spanning protein tyrosine phosphatase activity"/>
    <property type="evidence" value="ECO:0007669"/>
    <property type="project" value="InterPro"/>
</dbReference>
<feature type="active site" evidence="6">
    <location>
        <position position="22"/>
    </location>
</feature>
<dbReference type="EC" id="3.1.3.48" evidence="7"/>
<dbReference type="InterPro" id="IPR002115">
    <property type="entry name" value="Tyr_Pase_low_mol_wt_mml"/>
</dbReference>
<evidence type="ECO:0000256" key="3">
    <source>
        <dbReference type="ARBA" id="ARBA00022490"/>
    </source>
</evidence>
<evidence type="ECO:0000313" key="9">
    <source>
        <dbReference type="EMBL" id="CRK88831.1"/>
    </source>
</evidence>
<comment type="function">
    <text evidence="7">Acts on tyrosine phosphorylated proteins, low-MW aryl phosphates and natural and synthetic acyl phosphates.</text>
</comment>
<keyword evidence="10" id="KW-1185">Reference proteome</keyword>
<dbReference type="Proteomes" id="UP000183832">
    <property type="component" value="Unassembled WGS sequence"/>
</dbReference>
<keyword evidence="4 7" id="KW-0378">Hydrolase</keyword>
<reference evidence="9 10" key="1">
    <citation type="submission" date="2015-04" db="EMBL/GenBank/DDBJ databases">
        <authorList>
            <person name="Syromyatnikov M.Y."/>
            <person name="Popov V.N."/>
        </authorList>
    </citation>
    <scope>NUCLEOTIDE SEQUENCE [LARGE SCALE GENOMIC DNA]</scope>
</reference>
<organism evidence="9 10">
    <name type="scientific">Clunio marinus</name>
    <dbReference type="NCBI Taxonomy" id="568069"/>
    <lineage>
        <taxon>Eukaryota</taxon>
        <taxon>Metazoa</taxon>
        <taxon>Ecdysozoa</taxon>
        <taxon>Arthropoda</taxon>
        <taxon>Hexapoda</taxon>
        <taxon>Insecta</taxon>
        <taxon>Pterygota</taxon>
        <taxon>Neoptera</taxon>
        <taxon>Endopterygota</taxon>
        <taxon>Diptera</taxon>
        <taxon>Nematocera</taxon>
        <taxon>Chironomoidea</taxon>
        <taxon>Chironomidae</taxon>
        <taxon>Clunio</taxon>
    </lineage>
</organism>
<comment type="catalytic activity">
    <reaction evidence="7">
        <text>O-phospho-L-tyrosyl-[protein] + H2O = L-tyrosyl-[protein] + phosphate</text>
        <dbReference type="Rhea" id="RHEA:10684"/>
        <dbReference type="Rhea" id="RHEA-COMP:10136"/>
        <dbReference type="Rhea" id="RHEA-COMP:20101"/>
        <dbReference type="ChEBI" id="CHEBI:15377"/>
        <dbReference type="ChEBI" id="CHEBI:43474"/>
        <dbReference type="ChEBI" id="CHEBI:46858"/>
        <dbReference type="ChEBI" id="CHEBI:61978"/>
        <dbReference type="EC" id="3.1.3.48"/>
    </reaction>
</comment>
<dbReference type="Gene3D" id="3.40.50.2300">
    <property type="match status" value="1"/>
</dbReference>
<dbReference type="SMART" id="SM00226">
    <property type="entry name" value="LMWPc"/>
    <property type="match status" value="1"/>
</dbReference>
<accession>A0A1J1HLA2</accession>
<sequence>MSSFENEKKIRILFVCYGNTCRSPMAEAVFKNLTKERNLESRFFSGISSWQSGQEPNDYVKFILNRNQVSFNHKARQITVADFNNFDYIFGMDFYNVHELHQYASSLDSKSEIDMLGNFNPEEDKLIADPYFDNKPQDFEKCFDQISKSCEMLLKYFLDR</sequence>
<dbReference type="AlphaFoldDB" id="A0A1J1HLA2"/>
<dbReference type="InterPro" id="IPR036196">
    <property type="entry name" value="Ptyr_pPase_sf"/>
</dbReference>
<evidence type="ECO:0000259" key="8">
    <source>
        <dbReference type="SMART" id="SM00226"/>
    </source>
</evidence>
<feature type="active site" description="Proton donor" evidence="6">
    <location>
        <position position="129"/>
    </location>
</feature>
<keyword evidence="5 7" id="KW-0904">Protein phosphatase</keyword>
<evidence type="ECO:0000256" key="6">
    <source>
        <dbReference type="PIRSR" id="PIRSR617867-1"/>
    </source>
</evidence>
<dbReference type="PRINTS" id="PR00720">
    <property type="entry name" value="MAMMALPTPASE"/>
</dbReference>
<gene>
    <name evidence="9" type="ORF">CLUMA_CG002540</name>
</gene>
<dbReference type="CDD" id="cd16343">
    <property type="entry name" value="LMWPTP"/>
    <property type="match status" value="1"/>
</dbReference>
<dbReference type="Pfam" id="PF01451">
    <property type="entry name" value="LMWPc"/>
    <property type="match status" value="1"/>
</dbReference>
<dbReference type="PRINTS" id="PR00719">
    <property type="entry name" value="LMWPTPASE"/>
</dbReference>
<evidence type="ECO:0000256" key="4">
    <source>
        <dbReference type="ARBA" id="ARBA00022801"/>
    </source>
</evidence>
<dbReference type="EC" id="3.1.3.2" evidence="7"/>
<dbReference type="PANTHER" id="PTHR11717:SF7">
    <property type="entry name" value="LOW MOLECULAR WEIGHT PHOSPHOTYROSINE PROTEIN PHOSPHATASE"/>
    <property type="match status" value="1"/>
</dbReference>
<evidence type="ECO:0000256" key="7">
    <source>
        <dbReference type="RuleBase" id="RU368115"/>
    </source>
</evidence>
<dbReference type="EMBL" id="CVRI01000010">
    <property type="protein sequence ID" value="CRK88831.1"/>
    <property type="molecule type" value="Genomic_DNA"/>
</dbReference>
<dbReference type="InterPro" id="IPR023485">
    <property type="entry name" value="Ptyr_pPase"/>
</dbReference>
<keyword evidence="3 7" id="KW-0963">Cytoplasm</keyword>
<protein>
    <recommendedName>
        <fullName evidence="7">Low molecular weight phosphotyrosine protein phosphatase</fullName>
        <shortName evidence="7">LMW-PTP</shortName>
        <shortName evidence="7">LMW-PTPase</shortName>
        <ecNumber evidence="7">3.1.3.2</ecNumber>
        <ecNumber evidence="7">3.1.3.48</ecNumber>
    </recommendedName>
    <alternativeName>
        <fullName evidence="7">Low molecular weight cytosolic acid phosphatase</fullName>
    </alternativeName>
</protein>
<comment type="subcellular location">
    <subcellularLocation>
        <location evidence="1 7">Cytoplasm</location>
    </subcellularLocation>
</comment>
<dbReference type="InterPro" id="IPR017867">
    <property type="entry name" value="Tyr_phospatase_low_mol_wt"/>
</dbReference>
<dbReference type="GO" id="GO:0003993">
    <property type="term" value="F:acid phosphatase activity"/>
    <property type="evidence" value="ECO:0007669"/>
    <property type="project" value="UniProtKB-UniRule"/>
</dbReference>
<proteinExistence type="inferred from homology"/>
<dbReference type="STRING" id="568069.A0A1J1HLA2"/>
<dbReference type="InterPro" id="IPR050438">
    <property type="entry name" value="LMW_PTPase"/>
</dbReference>
<evidence type="ECO:0000256" key="2">
    <source>
        <dbReference type="ARBA" id="ARBA00011063"/>
    </source>
</evidence>
<feature type="domain" description="Phosphotyrosine protein phosphatase I" evidence="8">
    <location>
        <begin position="10"/>
        <end position="156"/>
    </location>
</feature>
<evidence type="ECO:0000256" key="5">
    <source>
        <dbReference type="ARBA" id="ARBA00022912"/>
    </source>
</evidence>
<comment type="catalytic activity">
    <reaction evidence="7">
        <text>a phosphate monoester + H2O = an alcohol + phosphate</text>
        <dbReference type="Rhea" id="RHEA:15017"/>
        <dbReference type="ChEBI" id="CHEBI:15377"/>
        <dbReference type="ChEBI" id="CHEBI:30879"/>
        <dbReference type="ChEBI" id="CHEBI:43474"/>
        <dbReference type="ChEBI" id="CHEBI:67140"/>
        <dbReference type="EC" id="3.1.3.2"/>
    </reaction>
</comment>
<evidence type="ECO:0000256" key="1">
    <source>
        <dbReference type="ARBA" id="ARBA00004496"/>
    </source>
</evidence>
<feature type="active site" description="Nucleophile" evidence="6">
    <location>
        <position position="16"/>
    </location>
</feature>